<accession>A0A5D0NLQ1</accession>
<dbReference type="InterPro" id="IPR006311">
    <property type="entry name" value="TAT_signal"/>
</dbReference>
<sequence>MADGRGPRDGGGLSRRELAGAGAAVAGGLAASAALPGGTAGAATTTAAEREFRAAPGGRRPARPNVLVILGDDLGWADLGSYGSPNIRTPNLDRLARQGVRFTQAYSAAAVCSPTRFALYTGRYPGRLRGGLEEPIARPDELVGIPPAHPTLASLLKSAGYATAMFGKWHCGFLPWYSPLKSGWDTFFGNLSGAVDYYSKVSGTTADLYEGEVPVESLDYYTDTIADRAAAFVRRDHGRPWLLNLNFTAPHWPWEAPGDRDVSARITARAKAGDSRALWHDDGGSLDTYRRMVEALDAGIGRVLAALRASGREKDTIVLFSSDNGGERWSYQWPLSGGKGGLNEGGIRVPNILRWPAAIRGGQVSHVPVITHDWTATLLEAVGVKPGPAHPLDGRSLLPYLLDGARPPKHDLFWRTRQERALRRGDWKYLRTSSGETLHNLADDPRERANLAAHQPALLAELRSAWEKVAAELLPYPS</sequence>
<dbReference type="PROSITE" id="PS51318">
    <property type="entry name" value="TAT"/>
    <property type="match status" value="1"/>
</dbReference>
<comment type="caution">
    <text evidence="4">The sequence shown here is derived from an EMBL/GenBank/DDBJ whole genome shotgun (WGS) entry which is preliminary data.</text>
</comment>
<dbReference type="SUPFAM" id="SSF53649">
    <property type="entry name" value="Alkaline phosphatase-like"/>
    <property type="match status" value="1"/>
</dbReference>
<dbReference type="PANTHER" id="PTHR42693">
    <property type="entry name" value="ARYLSULFATASE FAMILY MEMBER"/>
    <property type="match status" value="1"/>
</dbReference>
<feature type="domain" description="Sulfatase N-terminal" evidence="3">
    <location>
        <begin position="64"/>
        <end position="384"/>
    </location>
</feature>
<proteinExistence type="inferred from homology"/>
<dbReference type="Pfam" id="PF00884">
    <property type="entry name" value="Sulfatase"/>
    <property type="match status" value="1"/>
</dbReference>
<dbReference type="AlphaFoldDB" id="A0A5D0NLQ1"/>
<evidence type="ECO:0000256" key="2">
    <source>
        <dbReference type="ARBA" id="ARBA00022801"/>
    </source>
</evidence>
<dbReference type="InterPro" id="IPR017850">
    <property type="entry name" value="Alkaline_phosphatase_core_sf"/>
</dbReference>
<keyword evidence="2 4" id="KW-0378">Hydrolase</keyword>
<protein>
    <submittedName>
        <fullName evidence="4">Sulfatase-like hydrolase/transferase</fullName>
    </submittedName>
</protein>
<dbReference type="GO" id="GO:0016740">
    <property type="term" value="F:transferase activity"/>
    <property type="evidence" value="ECO:0007669"/>
    <property type="project" value="UniProtKB-KW"/>
</dbReference>
<dbReference type="PANTHER" id="PTHR42693:SF53">
    <property type="entry name" value="ENDO-4-O-SULFATASE"/>
    <property type="match status" value="1"/>
</dbReference>
<dbReference type="Gene3D" id="3.40.720.10">
    <property type="entry name" value="Alkaline Phosphatase, subunit A"/>
    <property type="match status" value="1"/>
</dbReference>
<organism evidence="4 5">
    <name type="scientific">Actinomadura chibensis</name>
    <dbReference type="NCBI Taxonomy" id="392828"/>
    <lineage>
        <taxon>Bacteria</taxon>
        <taxon>Bacillati</taxon>
        <taxon>Actinomycetota</taxon>
        <taxon>Actinomycetes</taxon>
        <taxon>Streptosporangiales</taxon>
        <taxon>Thermomonosporaceae</taxon>
        <taxon>Actinomadura</taxon>
    </lineage>
</organism>
<name>A0A5D0NLQ1_9ACTN</name>
<dbReference type="GO" id="GO:0004065">
    <property type="term" value="F:arylsulfatase activity"/>
    <property type="evidence" value="ECO:0007669"/>
    <property type="project" value="TreeGrafter"/>
</dbReference>
<reference evidence="4 5" key="1">
    <citation type="submission" date="2019-08" db="EMBL/GenBank/DDBJ databases">
        <title>Actinomadura sp. nov. CYP1-5 isolated from mountain soil.</title>
        <authorList>
            <person name="Songsumanus A."/>
            <person name="Kuncharoen N."/>
            <person name="Kudo T."/>
            <person name="Yuki M."/>
            <person name="Igarashi Y."/>
            <person name="Tanasupawat S."/>
        </authorList>
    </citation>
    <scope>NUCLEOTIDE SEQUENCE [LARGE SCALE GENOMIC DNA]</scope>
    <source>
        <strain evidence="4 5">JCM 14158</strain>
    </source>
</reference>
<evidence type="ECO:0000256" key="1">
    <source>
        <dbReference type="ARBA" id="ARBA00008779"/>
    </source>
</evidence>
<dbReference type="Proteomes" id="UP000323380">
    <property type="component" value="Unassembled WGS sequence"/>
</dbReference>
<dbReference type="STRING" id="1220554.GCA_001552135_05785"/>
<dbReference type="Gene3D" id="3.30.1120.10">
    <property type="match status" value="1"/>
</dbReference>
<keyword evidence="5" id="KW-1185">Reference proteome</keyword>
<evidence type="ECO:0000313" key="5">
    <source>
        <dbReference type="Proteomes" id="UP000323380"/>
    </source>
</evidence>
<comment type="similarity">
    <text evidence="1">Belongs to the sulfatase family.</text>
</comment>
<dbReference type="EMBL" id="VSFG01000003">
    <property type="protein sequence ID" value="TYB45440.1"/>
    <property type="molecule type" value="Genomic_DNA"/>
</dbReference>
<dbReference type="InterPro" id="IPR050738">
    <property type="entry name" value="Sulfatase"/>
</dbReference>
<evidence type="ECO:0000313" key="4">
    <source>
        <dbReference type="EMBL" id="TYB45440.1"/>
    </source>
</evidence>
<keyword evidence="4" id="KW-0808">Transferase</keyword>
<dbReference type="InterPro" id="IPR000917">
    <property type="entry name" value="Sulfatase_N"/>
</dbReference>
<evidence type="ECO:0000259" key="3">
    <source>
        <dbReference type="Pfam" id="PF00884"/>
    </source>
</evidence>
<gene>
    <name evidence="4" type="ORF">FXF69_18560</name>
</gene>
<dbReference type="RefSeq" id="WP_083981241.1">
    <property type="nucleotide sequence ID" value="NZ_VSFG01000003.1"/>
</dbReference>